<reference evidence="6" key="1">
    <citation type="submission" date="2022-08" db="EMBL/GenBank/DDBJ databases">
        <authorList>
            <person name="Gutierrez-Valencia J."/>
        </authorList>
    </citation>
    <scope>NUCLEOTIDE SEQUENCE</scope>
</reference>
<keyword evidence="4" id="KW-0788">Thiol protease</keyword>
<evidence type="ECO:0000256" key="4">
    <source>
        <dbReference type="ARBA" id="ARBA00022807"/>
    </source>
</evidence>
<accession>A0AAV0JD87</accession>
<dbReference type="InterPro" id="IPR038765">
    <property type="entry name" value="Papain-like_cys_pep_sf"/>
</dbReference>
<comment type="caution">
    <text evidence="6">The sequence shown here is derived from an EMBL/GenBank/DDBJ whole genome shotgun (WGS) entry which is preliminary data.</text>
</comment>
<evidence type="ECO:0000313" key="7">
    <source>
        <dbReference type="Proteomes" id="UP001154282"/>
    </source>
</evidence>
<evidence type="ECO:0000259" key="5">
    <source>
        <dbReference type="Pfam" id="PF00112"/>
    </source>
</evidence>
<keyword evidence="7" id="KW-1185">Reference proteome</keyword>
<sequence length="202" mass="22745">MAGVKDLADAALSHTFLDWTGKAVTEASGSEERNKAARSSTTCWAIAIASSIEAVNNIHRPIDEGTLWMASAQELIDHAPKGEVDRIAKRGLTRTNEAYVYVKENGLSQEKNYPFKVEGKRKRGIDCREKSELLWIVGFQEFEKVNEVELLKQLFQQPIVAVLEGTKLLKDWDGVSDLLILNFLDNLFILKLSCVCFFMCLY</sequence>
<dbReference type="InterPro" id="IPR000668">
    <property type="entry name" value="Peptidase_C1A_C"/>
</dbReference>
<dbReference type="PANTHER" id="PTHR12411">
    <property type="entry name" value="CYSTEINE PROTEASE FAMILY C1-RELATED"/>
    <property type="match status" value="1"/>
</dbReference>
<comment type="similarity">
    <text evidence="1">Belongs to the peptidase C1 family.</text>
</comment>
<organism evidence="6 7">
    <name type="scientific">Linum tenue</name>
    <dbReference type="NCBI Taxonomy" id="586396"/>
    <lineage>
        <taxon>Eukaryota</taxon>
        <taxon>Viridiplantae</taxon>
        <taxon>Streptophyta</taxon>
        <taxon>Embryophyta</taxon>
        <taxon>Tracheophyta</taxon>
        <taxon>Spermatophyta</taxon>
        <taxon>Magnoliopsida</taxon>
        <taxon>eudicotyledons</taxon>
        <taxon>Gunneridae</taxon>
        <taxon>Pentapetalae</taxon>
        <taxon>rosids</taxon>
        <taxon>fabids</taxon>
        <taxon>Malpighiales</taxon>
        <taxon>Linaceae</taxon>
        <taxon>Linum</taxon>
    </lineage>
</organism>
<evidence type="ECO:0000313" key="6">
    <source>
        <dbReference type="EMBL" id="CAI0407847.1"/>
    </source>
</evidence>
<dbReference type="Pfam" id="PF00112">
    <property type="entry name" value="Peptidase_C1"/>
    <property type="match status" value="1"/>
</dbReference>
<dbReference type="SUPFAM" id="SSF54001">
    <property type="entry name" value="Cysteine proteinases"/>
    <property type="match status" value="1"/>
</dbReference>
<dbReference type="GO" id="GO:0008234">
    <property type="term" value="F:cysteine-type peptidase activity"/>
    <property type="evidence" value="ECO:0007669"/>
    <property type="project" value="UniProtKB-KW"/>
</dbReference>
<name>A0AAV0JD87_9ROSI</name>
<evidence type="ECO:0000256" key="1">
    <source>
        <dbReference type="ARBA" id="ARBA00008455"/>
    </source>
</evidence>
<proteinExistence type="inferred from homology"/>
<evidence type="ECO:0000256" key="3">
    <source>
        <dbReference type="ARBA" id="ARBA00022801"/>
    </source>
</evidence>
<protein>
    <recommendedName>
        <fullName evidence="5">Peptidase C1A papain C-terminal domain-containing protein</fullName>
    </recommendedName>
</protein>
<gene>
    <name evidence="6" type="ORF">LITE_LOCUS13719</name>
</gene>
<dbReference type="Gene3D" id="3.90.70.10">
    <property type="entry name" value="Cysteine proteinases"/>
    <property type="match status" value="1"/>
</dbReference>
<feature type="domain" description="Peptidase C1A papain C-terminal" evidence="5">
    <location>
        <begin position="39"/>
        <end position="167"/>
    </location>
</feature>
<dbReference type="GO" id="GO:0006508">
    <property type="term" value="P:proteolysis"/>
    <property type="evidence" value="ECO:0007669"/>
    <property type="project" value="UniProtKB-KW"/>
</dbReference>
<dbReference type="AlphaFoldDB" id="A0AAV0JD87"/>
<keyword evidence="2" id="KW-0645">Protease</keyword>
<evidence type="ECO:0000256" key="2">
    <source>
        <dbReference type="ARBA" id="ARBA00022670"/>
    </source>
</evidence>
<dbReference type="InterPro" id="IPR013128">
    <property type="entry name" value="Peptidase_C1A"/>
</dbReference>
<keyword evidence="3" id="KW-0378">Hydrolase</keyword>
<dbReference type="Proteomes" id="UP001154282">
    <property type="component" value="Unassembled WGS sequence"/>
</dbReference>
<dbReference type="EMBL" id="CAMGYJ010000004">
    <property type="protein sequence ID" value="CAI0407847.1"/>
    <property type="molecule type" value="Genomic_DNA"/>
</dbReference>